<proteinExistence type="predicted"/>
<sequence length="266" mass="30095">MPQIYFSLTAGRSGSGWLAKFLSANLDVNAIHEPIAIEDFGTRMPEVRQLRSFNTYGSNEEIQAFWQHKLDALPKDINYAETNHTLGKCGLIEALAHHPRNNDATVIVLRRNLARQCASYVNRQDFILISTLWQWFLAPDYPNRIVNAEPFLKMGQLGAAIWYALEMECRQTYYERCYGDRIRFVNAQLEEVTQPAGAKQLLTDLGVDRTPILPPKTNANSVASSDELVEKIDTVIRTSQFDPESLVSQYIALRGSLDMAERRAAA</sequence>
<accession>A0A2T1AFG1</accession>
<dbReference type="EMBL" id="PVUF01000007">
    <property type="protein sequence ID" value="PRZ47277.1"/>
    <property type="molecule type" value="Genomic_DNA"/>
</dbReference>
<name>A0A2T1AFG1_TRISK</name>
<evidence type="ECO:0000313" key="2">
    <source>
        <dbReference type="Proteomes" id="UP000237718"/>
    </source>
</evidence>
<reference evidence="1 2" key="1">
    <citation type="submission" date="2018-03" db="EMBL/GenBank/DDBJ databases">
        <title>Genomic Encyclopedia of Archaeal and Bacterial Type Strains, Phase II (KMG-II): from individual species to whole genera.</title>
        <authorList>
            <person name="Goeker M."/>
        </authorList>
    </citation>
    <scope>NUCLEOTIDE SEQUENCE [LARGE SCALE GENOMIC DNA]</scope>
    <source>
        <strain evidence="1 2">DSM 25328</strain>
    </source>
</reference>
<comment type="caution">
    <text evidence="1">The sequence shown here is derived from an EMBL/GenBank/DDBJ whole genome shotgun (WGS) entry which is preliminary data.</text>
</comment>
<dbReference type="RefSeq" id="WP_243394997.1">
    <property type="nucleotide sequence ID" value="NZ_PVUF01000007.1"/>
</dbReference>
<dbReference type="Gene3D" id="3.40.50.300">
    <property type="entry name" value="P-loop containing nucleotide triphosphate hydrolases"/>
    <property type="match status" value="1"/>
</dbReference>
<organism evidence="1 2">
    <name type="scientific">Tritonibacter scottomollicae</name>
    <name type="common">Epibacterium scottomollicae</name>
    <dbReference type="NCBI Taxonomy" id="483013"/>
    <lineage>
        <taxon>Bacteria</taxon>
        <taxon>Pseudomonadati</taxon>
        <taxon>Pseudomonadota</taxon>
        <taxon>Alphaproteobacteria</taxon>
        <taxon>Rhodobacterales</taxon>
        <taxon>Paracoccaceae</taxon>
        <taxon>Tritonibacter</taxon>
    </lineage>
</organism>
<evidence type="ECO:0000313" key="1">
    <source>
        <dbReference type="EMBL" id="PRZ47277.1"/>
    </source>
</evidence>
<dbReference type="Proteomes" id="UP000237718">
    <property type="component" value="Unassembled WGS sequence"/>
</dbReference>
<protein>
    <recommendedName>
        <fullName evidence="3">Sulfotransferase family protein</fullName>
    </recommendedName>
</protein>
<dbReference type="AlphaFoldDB" id="A0A2T1AFG1"/>
<dbReference type="InterPro" id="IPR027417">
    <property type="entry name" value="P-loop_NTPase"/>
</dbReference>
<gene>
    <name evidence="1" type="ORF">CLV89_107124</name>
</gene>
<evidence type="ECO:0008006" key="3">
    <source>
        <dbReference type="Google" id="ProtNLM"/>
    </source>
</evidence>
<dbReference type="SUPFAM" id="SSF52540">
    <property type="entry name" value="P-loop containing nucleoside triphosphate hydrolases"/>
    <property type="match status" value="1"/>
</dbReference>